<evidence type="ECO:0000256" key="1">
    <source>
        <dbReference type="SAM" id="Phobius"/>
    </source>
</evidence>
<dbReference type="AlphaFoldDB" id="A0A2H0VFP2"/>
<feature type="transmembrane region" description="Helical" evidence="1">
    <location>
        <begin position="64"/>
        <end position="85"/>
    </location>
</feature>
<gene>
    <name evidence="2" type="ORF">COT89_01620</name>
</gene>
<name>A0A2H0VFP2_9BACT</name>
<keyword evidence="1" id="KW-0812">Transmembrane</keyword>
<feature type="transmembrane region" description="Helical" evidence="1">
    <location>
        <begin position="34"/>
        <end position="52"/>
    </location>
</feature>
<keyword evidence="1" id="KW-0472">Membrane</keyword>
<comment type="caution">
    <text evidence="2">The sequence shown here is derived from an EMBL/GenBank/DDBJ whole genome shotgun (WGS) entry which is preliminary data.</text>
</comment>
<evidence type="ECO:0000313" key="2">
    <source>
        <dbReference type="EMBL" id="PIR97932.1"/>
    </source>
</evidence>
<proteinExistence type="predicted"/>
<accession>A0A2H0VFP2</accession>
<keyword evidence="1" id="KW-1133">Transmembrane helix</keyword>
<reference evidence="3" key="1">
    <citation type="submission" date="2017-09" db="EMBL/GenBank/DDBJ databases">
        <title>Depth-based differentiation of microbial function through sediment-hosted aquifers and enrichment of novel symbionts in the deep terrestrial subsurface.</title>
        <authorList>
            <person name="Probst A.J."/>
            <person name="Ladd B."/>
            <person name="Jarett J.K."/>
            <person name="Geller-Mcgrath D.E."/>
            <person name="Sieber C.M.K."/>
            <person name="Emerson J.B."/>
            <person name="Anantharaman K."/>
            <person name="Thomas B.C."/>
            <person name="Malmstrom R."/>
            <person name="Stieglmeier M."/>
            <person name="Klingl A."/>
            <person name="Woyke T."/>
            <person name="Ryan C.M."/>
            <person name="Banfield J.F."/>
        </authorList>
    </citation>
    <scope>NUCLEOTIDE SEQUENCE [LARGE SCALE GENOMIC DNA]</scope>
</reference>
<protein>
    <submittedName>
        <fullName evidence="2">Uncharacterized protein</fullName>
    </submittedName>
</protein>
<dbReference type="EMBL" id="PFAH01000007">
    <property type="protein sequence ID" value="PIR97932.1"/>
    <property type="molecule type" value="Genomic_DNA"/>
</dbReference>
<dbReference type="Proteomes" id="UP000231466">
    <property type="component" value="Unassembled WGS sequence"/>
</dbReference>
<evidence type="ECO:0000313" key="3">
    <source>
        <dbReference type="Proteomes" id="UP000231466"/>
    </source>
</evidence>
<organism evidence="2 3">
    <name type="scientific">Candidatus Colwellbacteria bacterium CG10_big_fil_rev_8_21_14_0_10_42_22</name>
    <dbReference type="NCBI Taxonomy" id="1974540"/>
    <lineage>
        <taxon>Bacteria</taxon>
        <taxon>Candidatus Colwelliibacteriota</taxon>
    </lineage>
</organism>
<feature type="transmembrane region" description="Helical" evidence="1">
    <location>
        <begin position="6"/>
        <end position="22"/>
    </location>
</feature>
<sequence length="94" mass="10372">MFVFFGVAFFSMGLLLIALAVWKKGVAGTTLPWHARIGMGLMGLCMWGPAYNYGLSGTEEVLPITWIGLGGMVVVFFVTVGWDMWTIHKKKEGQ</sequence>